<dbReference type="SUPFAM" id="SSF53697">
    <property type="entry name" value="SIS domain"/>
    <property type="match status" value="1"/>
</dbReference>
<dbReference type="Gene3D" id="3.60.20.10">
    <property type="entry name" value="Glutamine Phosphoribosylpyrophosphate, subunit 1, domain 1"/>
    <property type="match status" value="1"/>
</dbReference>
<comment type="caution">
    <text evidence="1">The sequence shown here is derived from an EMBL/GenBank/DDBJ whole genome shotgun (WGS) entry which is preliminary data.</text>
</comment>
<organism evidence="1 2">
    <name type="scientific">Spirulina subsalsa FACHB-351</name>
    <dbReference type="NCBI Taxonomy" id="234711"/>
    <lineage>
        <taxon>Bacteria</taxon>
        <taxon>Bacillati</taxon>
        <taxon>Cyanobacteriota</taxon>
        <taxon>Cyanophyceae</taxon>
        <taxon>Spirulinales</taxon>
        <taxon>Spirulinaceae</taxon>
        <taxon>Spirulina</taxon>
    </lineage>
</organism>
<proteinExistence type="predicted"/>
<evidence type="ECO:0000313" key="1">
    <source>
        <dbReference type="EMBL" id="MCW6036472.1"/>
    </source>
</evidence>
<evidence type="ECO:0000313" key="2">
    <source>
        <dbReference type="Proteomes" id="UP001526426"/>
    </source>
</evidence>
<sequence>MCRNFNAFLSPVKIEHLFFTKNPETGRYDIRPRDVIQADLQDRIHYATALAEDCSKKSTKAGYDAAGMAIASIPLDPIFHLLAQHPQNNGGLAVGEMQEIVTQIQGQVETGVKVARDGGDLLKTWDTLLHRIAPENHEFITNWETHVRQASQGDMYSESNAHPHQELWASEKIRLYQVTEQGELFFAEGDRTLSPSLFSDTHNGDINDAARYKRFLTYEGFRFSSNSDSCVEPALKRFIYEHLRAQQLPGALHRLAYVDPDYLNQDTAVVDSSGHIGYYYLGEPFAHKTLRVTLEGKKITFRQSTGQEIQTFIQQGFLRDDDYSTASEKIQELLTLTQQLTEAGAQQVTIASALVARILEYSNPKNKFTFQSFTPLGKPDQALLSGGTYNMLRGGTERGGEEGGELIFYRPKPYDLRNYNRVAFLSASEENAIKEQVILLKSESVYTEKIEVAEKVAQELGFLSGLRATAYITEGVAPIYDVLPGEIVEVTPDGNVRMFNIYRGQEIPLVSIEKQKKEEFISATTFRKERLAPLKVFKIEYRNLNNQIIPCPYNKYGEEIIVIQPLALRKNTEKLFFKTPDGKVKVRSGEQGIGLVMGTEHEELRLHRIKQINQILTGAAGTSFLINMIAGNVARKLCLNTLPVVNLDGFTGSDTIPPSVSDKTLFLANSNSGGTSDTIKLTHELASLPSVVERIEQEVNRRDPMLGEVIVAKARLAEIKTYLKPDTKRQDLPQHLQDFIAQYTPWIYVVTNIEASALGNIGRGLDGVIQPAAGAGITNLPEEECVGSTFAAMASLQWQLALHTYLGEIRGDISPDYASQVYAELAQLPDVVETIVSDTRLIAEIEQMCDELVGGNFDFVYTGYLDGVPEEQAHKAAEMIQEMFAGWHFFQFQHGKYAHMKRRTRHTLGSILGHNAPPPSWPFFNARAIKSASEIGPRVATSFFIAHESDRETLQSIPDYAPDYVFTYPADSIVLYPFQVIIVSHLISYFWGLKKKELARKIEGWNQPFVDLLCQVSPQGVEMPEGLRQQVAQQAQQVLQEFIQFYQTTHYFDRIEGQRREIILNNLSILAGENASYEMGQEVGGFFHSSPHKVSVKVQRQMAESPNDETYLAVLKDLALELSNGEQSKQLADHFLIDEFGATMPTQIEIERPHGRKRKVYESDYLAEYEGLGTFYDVEPVHPPKIAKAKKGWL</sequence>
<dbReference type="InterPro" id="IPR046348">
    <property type="entry name" value="SIS_dom_sf"/>
</dbReference>
<dbReference type="Proteomes" id="UP001526426">
    <property type="component" value="Unassembled WGS sequence"/>
</dbReference>
<dbReference type="Gene3D" id="3.40.50.10490">
    <property type="entry name" value="Glucose-6-phosphate isomerase like protein, domain 1"/>
    <property type="match status" value="1"/>
</dbReference>
<dbReference type="InterPro" id="IPR029055">
    <property type="entry name" value="Ntn_hydrolases_N"/>
</dbReference>
<gene>
    <name evidence="1" type="ORF">K4A83_09350</name>
</gene>
<accession>A0ABT3L4P7</accession>
<reference evidence="1 2" key="1">
    <citation type="submission" date="2021-08" db="EMBL/GenBank/DDBJ databases">
        <title>Draft genome sequence of Spirulina subsalsa with high tolerance to salinity and hype-accumulation of phycocyanin.</title>
        <authorList>
            <person name="Pei H."/>
            <person name="Jiang L."/>
        </authorList>
    </citation>
    <scope>NUCLEOTIDE SEQUENCE [LARGE SCALE GENOMIC DNA]</scope>
    <source>
        <strain evidence="1 2">FACHB-351</strain>
    </source>
</reference>
<protein>
    <submittedName>
        <fullName evidence="1">Uncharacterized protein</fullName>
    </submittedName>
</protein>
<name>A0ABT3L4P7_9CYAN</name>
<dbReference type="RefSeq" id="WP_265264242.1">
    <property type="nucleotide sequence ID" value="NZ_JAIHOM010000037.1"/>
</dbReference>
<keyword evidence="2" id="KW-1185">Reference proteome</keyword>
<dbReference type="EMBL" id="JAIHOM010000037">
    <property type="protein sequence ID" value="MCW6036472.1"/>
    <property type="molecule type" value="Genomic_DNA"/>
</dbReference>